<protein>
    <recommendedName>
        <fullName evidence="7">CMP domain-containing protein</fullName>
    </recommendedName>
</protein>
<evidence type="ECO:0000256" key="5">
    <source>
        <dbReference type="ARBA" id="ARBA00023242"/>
    </source>
</evidence>
<dbReference type="InterPro" id="IPR038224">
    <property type="entry name" value="SATB_ULD_sf"/>
</dbReference>
<keyword evidence="4" id="KW-0371">Homeobox</keyword>
<dbReference type="EMBL" id="BPLQ01010834">
    <property type="protein sequence ID" value="GIY53914.1"/>
    <property type="molecule type" value="Genomic_DNA"/>
</dbReference>
<sequence length="261" mass="28515">MTLILKFSKAFLSFTMSLCRSIPVHCIVEQVTPQGQSVNISQAAVDLDSFAIIPSTTLFSEIVHTALNKLGYSSSAALTAKGAIQLKNWKPLTFDQITESPDATVGDILGELSSAATLRIRLYSRPKLHSANDVKEKLLQVLLAQSQNLLVSSGCPIDQVGLFTCYSGVMVRGESTLLGERVECSFPSNIPSSSPSLIPIWNHLVLSENEDLEENVSMHTFSLKIFSHSFRFEELNSAKAYLLSLYGNAFPTAATFSLFCL</sequence>
<keyword evidence="5" id="KW-0539">Nucleus</keyword>
<reference evidence="8 9" key="1">
    <citation type="submission" date="2021-06" db="EMBL/GenBank/DDBJ databases">
        <title>Caerostris darwini draft genome.</title>
        <authorList>
            <person name="Kono N."/>
            <person name="Arakawa K."/>
        </authorList>
    </citation>
    <scope>NUCLEOTIDE SEQUENCE [LARGE SCALE GENOMIC DNA]</scope>
</reference>
<keyword evidence="9" id="KW-1185">Reference proteome</keyword>
<dbReference type="PANTHER" id="PTHR15116:SF16">
    <property type="entry name" value="DEFECTIVE PROVENTRICULUS, ISOFORM A"/>
    <property type="match status" value="1"/>
</dbReference>
<proteinExistence type="predicted"/>
<feature type="signal peptide" evidence="6">
    <location>
        <begin position="1"/>
        <end position="26"/>
    </location>
</feature>
<dbReference type="Proteomes" id="UP001054837">
    <property type="component" value="Unassembled WGS sequence"/>
</dbReference>
<dbReference type="InterPro" id="IPR039673">
    <property type="entry name" value="SATB1/SATB2"/>
</dbReference>
<dbReference type="PANTHER" id="PTHR15116">
    <property type="entry name" value="DNA-BINDING PROTEIN SATB FAMILY MEMBER"/>
    <property type="match status" value="1"/>
</dbReference>
<evidence type="ECO:0000256" key="1">
    <source>
        <dbReference type="ARBA" id="ARBA00022737"/>
    </source>
</evidence>
<feature type="domain" description="CMP" evidence="7">
    <location>
        <begin position="19"/>
        <end position="124"/>
    </location>
</feature>
<comment type="caution">
    <text evidence="8">The sequence shown here is derived from an EMBL/GenBank/DDBJ whole genome shotgun (WGS) entry which is preliminary data.</text>
</comment>
<evidence type="ECO:0000313" key="8">
    <source>
        <dbReference type="EMBL" id="GIY53914.1"/>
    </source>
</evidence>
<accession>A0AAV4U7X4</accession>
<gene>
    <name evidence="8" type="ORF">CDAR_87221</name>
</gene>
<dbReference type="GO" id="GO:0005634">
    <property type="term" value="C:nucleus"/>
    <property type="evidence" value="ECO:0007669"/>
    <property type="project" value="UniProtKB-ARBA"/>
</dbReference>
<keyword evidence="6" id="KW-0732">Signal</keyword>
<dbReference type="Gene3D" id="3.10.20.710">
    <property type="entry name" value="SATB, ubiquitin-like oligomerisation domain"/>
    <property type="match status" value="1"/>
</dbReference>
<evidence type="ECO:0000259" key="7">
    <source>
        <dbReference type="PROSITE" id="PS51982"/>
    </source>
</evidence>
<evidence type="ECO:0000313" key="9">
    <source>
        <dbReference type="Proteomes" id="UP001054837"/>
    </source>
</evidence>
<evidence type="ECO:0000256" key="4">
    <source>
        <dbReference type="ARBA" id="ARBA00023155"/>
    </source>
</evidence>
<dbReference type="CDD" id="cd11585">
    <property type="entry name" value="SATB1_N"/>
    <property type="match status" value="1"/>
</dbReference>
<keyword evidence="3" id="KW-0238">DNA-binding</keyword>
<name>A0AAV4U7X4_9ARAC</name>
<dbReference type="Pfam" id="PF16534">
    <property type="entry name" value="ULD"/>
    <property type="match status" value="1"/>
</dbReference>
<dbReference type="GO" id="GO:0006338">
    <property type="term" value="P:chromatin remodeling"/>
    <property type="evidence" value="ECO:0007669"/>
    <property type="project" value="InterPro"/>
</dbReference>
<dbReference type="AlphaFoldDB" id="A0AAV4U7X4"/>
<dbReference type="FunFam" id="3.10.20.710:FF:000002">
    <property type="entry name" value="Defective proventriculus, isoform A"/>
    <property type="match status" value="1"/>
</dbReference>
<organism evidence="8 9">
    <name type="scientific">Caerostris darwini</name>
    <dbReference type="NCBI Taxonomy" id="1538125"/>
    <lineage>
        <taxon>Eukaryota</taxon>
        <taxon>Metazoa</taxon>
        <taxon>Ecdysozoa</taxon>
        <taxon>Arthropoda</taxon>
        <taxon>Chelicerata</taxon>
        <taxon>Arachnida</taxon>
        <taxon>Araneae</taxon>
        <taxon>Araneomorphae</taxon>
        <taxon>Entelegynae</taxon>
        <taxon>Araneoidea</taxon>
        <taxon>Araneidae</taxon>
        <taxon>Caerostris</taxon>
    </lineage>
</organism>
<dbReference type="PROSITE" id="PS51982">
    <property type="entry name" value="CMP"/>
    <property type="match status" value="1"/>
</dbReference>
<evidence type="ECO:0000256" key="6">
    <source>
        <dbReference type="SAM" id="SignalP"/>
    </source>
</evidence>
<dbReference type="GO" id="GO:0000981">
    <property type="term" value="F:DNA-binding transcription factor activity, RNA polymerase II-specific"/>
    <property type="evidence" value="ECO:0007669"/>
    <property type="project" value="TreeGrafter"/>
</dbReference>
<keyword evidence="2" id="KW-0832">Ubl conjugation</keyword>
<dbReference type="GO" id="GO:0000978">
    <property type="term" value="F:RNA polymerase II cis-regulatory region sequence-specific DNA binding"/>
    <property type="evidence" value="ECO:0007669"/>
    <property type="project" value="TreeGrafter"/>
</dbReference>
<dbReference type="InterPro" id="IPR032392">
    <property type="entry name" value="ULD"/>
</dbReference>
<keyword evidence="1" id="KW-0677">Repeat</keyword>
<evidence type="ECO:0000256" key="3">
    <source>
        <dbReference type="ARBA" id="ARBA00023125"/>
    </source>
</evidence>
<feature type="chain" id="PRO_5043741621" description="CMP domain-containing protein" evidence="6">
    <location>
        <begin position="27"/>
        <end position="261"/>
    </location>
</feature>
<evidence type="ECO:0000256" key="2">
    <source>
        <dbReference type="ARBA" id="ARBA00022843"/>
    </source>
</evidence>